<name>A0A0A9FV82_ARUDO</name>
<sequence length="37" mass="4346">MQHTDIIQYKVIVFKLRWDAPGLALSWFYGGMHRGLP</sequence>
<proteinExistence type="predicted"/>
<evidence type="ECO:0000313" key="1">
    <source>
        <dbReference type="EMBL" id="JAE16162.1"/>
    </source>
</evidence>
<accession>A0A0A9FV82</accession>
<reference evidence="1" key="1">
    <citation type="submission" date="2014-09" db="EMBL/GenBank/DDBJ databases">
        <authorList>
            <person name="Magalhaes I.L.F."/>
            <person name="Oliveira U."/>
            <person name="Santos F.R."/>
            <person name="Vidigal T.H.D.A."/>
            <person name="Brescovit A.D."/>
            <person name="Santos A.J."/>
        </authorList>
    </citation>
    <scope>NUCLEOTIDE SEQUENCE</scope>
    <source>
        <tissue evidence="1">Shoot tissue taken approximately 20 cm above the soil surface</tissue>
    </source>
</reference>
<organism evidence="1">
    <name type="scientific">Arundo donax</name>
    <name type="common">Giant reed</name>
    <name type="synonym">Donax arundinaceus</name>
    <dbReference type="NCBI Taxonomy" id="35708"/>
    <lineage>
        <taxon>Eukaryota</taxon>
        <taxon>Viridiplantae</taxon>
        <taxon>Streptophyta</taxon>
        <taxon>Embryophyta</taxon>
        <taxon>Tracheophyta</taxon>
        <taxon>Spermatophyta</taxon>
        <taxon>Magnoliopsida</taxon>
        <taxon>Liliopsida</taxon>
        <taxon>Poales</taxon>
        <taxon>Poaceae</taxon>
        <taxon>PACMAD clade</taxon>
        <taxon>Arundinoideae</taxon>
        <taxon>Arundineae</taxon>
        <taxon>Arundo</taxon>
    </lineage>
</organism>
<reference evidence="1" key="2">
    <citation type="journal article" date="2015" name="Data Brief">
        <title>Shoot transcriptome of the giant reed, Arundo donax.</title>
        <authorList>
            <person name="Barrero R.A."/>
            <person name="Guerrero F.D."/>
            <person name="Moolhuijzen P."/>
            <person name="Goolsby J.A."/>
            <person name="Tidwell J."/>
            <person name="Bellgard S.E."/>
            <person name="Bellgard M.I."/>
        </authorList>
    </citation>
    <scope>NUCLEOTIDE SEQUENCE</scope>
    <source>
        <tissue evidence="1">Shoot tissue taken approximately 20 cm above the soil surface</tissue>
    </source>
</reference>
<dbReference type="EMBL" id="GBRH01181734">
    <property type="protein sequence ID" value="JAE16162.1"/>
    <property type="molecule type" value="Transcribed_RNA"/>
</dbReference>
<protein>
    <submittedName>
        <fullName evidence="1">Uncharacterized protein</fullName>
    </submittedName>
</protein>
<dbReference type="AlphaFoldDB" id="A0A0A9FV82"/>